<evidence type="ECO:0000313" key="3">
    <source>
        <dbReference type="Proteomes" id="UP000785679"/>
    </source>
</evidence>
<comment type="caution">
    <text evidence="2">The sequence shown here is derived from an EMBL/GenBank/DDBJ whole genome shotgun (WGS) entry which is preliminary data.</text>
</comment>
<accession>A0A8J8NNA2</accession>
<evidence type="ECO:0000256" key="1">
    <source>
        <dbReference type="SAM" id="MobiDB-lite"/>
    </source>
</evidence>
<reference evidence="2" key="1">
    <citation type="submission" date="2019-06" db="EMBL/GenBank/DDBJ databases">
        <authorList>
            <person name="Zheng W."/>
        </authorList>
    </citation>
    <scope>NUCLEOTIDE SEQUENCE</scope>
    <source>
        <strain evidence="2">QDHG01</strain>
    </source>
</reference>
<evidence type="ECO:0000313" key="2">
    <source>
        <dbReference type="EMBL" id="TNV78447.1"/>
    </source>
</evidence>
<keyword evidence="3" id="KW-1185">Reference proteome</keyword>
<protein>
    <submittedName>
        <fullName evidence="2">Uncharacterized protein</fullName>
    </submittedName>
</protein>
<organism evidence="2 3">
    <name type="scientific">Halteria grandinella</name>
    <dbReference type="NCBI Taxonomy" id="5974"/>
    <lineage>
        <taxon>Eukaryota</taxon>
        <taxon>Sar</taxon>
        <taxon>Alveolata</taxon>
        <taxon>Ciliophora</taxon>
        <taxon>Intramacronucleata</taxon>
        <taxon>Spirotrichea</taxon>
        <taxon>Stichotrichia</taxon>
        <taxon>Sporadotrichida</taxon>
        <taxon>Halteriidae</taxon>
        <taxon>Halteria</taxon>
    </lineage>
</organism>
<feature type="region of interest" description="Disordered" evidence="1">
    <location>
        <begin position="94"/>
        <end position="133"/>
    </location>
</feature>
<dbReference type="EMBL" id="RRYP01010334">
    <property type="protein sequence ID" value="TNV78447.1"/>
    <property type="molecule type" value="Genomic_DNA"/>
</dbReference>
<sequence>MAINYQLLQQNVNVEPPLQAEKGPDADTLKLAACPSQSTVCLFSGNASVLHAFKSRSRLKPAPSACHPFLLHHVKMLDTLGCLKNSLIHDETVIVSPDPDPTERLLHQNEEGPRKAKAHPQVPPEDQEGLPEALPHLRLPPQQDVQVRRARVPPLKQEQDQSELEEAQIEVLAELGRCQEGQEVHALLQEKEVHYVRGIGLLNRLIQVDNINERLYINQYFNAKV</sequence>
<dbReference type="AlphaFoldDB" id="A0A8J8NNA2"/>
<proteinExistence type="predicted"/>
<gene>
    <name evidence="2" type="ORF">FGO68_gene526</name>
</gene>
<name>A0A8J8NNA2_HALGN</name>
<feature type="compositionally biased region" description="Basic and acidic residues" evidence="1">
    <location>
        <begin position="101"/>
        <end position="114"/>
    </location>
</feature>
<dbReference type="Proteomes" id="UP000785679">
    <property type="component" value="Unassembled WGS sequence"/>
</dbReference>